<accession>A0A4Y2JYL4</accession>
<dbReference type="AlphaFoldDB" id="A0A4Y2JYL4"/>
<evidence type="ECO:0000313" key="2">
    <source>
        <dbReference type="Proteomes" id="UP000499080"/>
    </source>
</evidence>
<keyword evidence="2" id="KW-1185">Reference proteome</keyword>
<dbReference type="EMBL" id="BGPR01004004">
    <property type="protein sequence ID" value="GBM94845.1"/>
    <property type="molecule type" value="Genomic_DNA"/>
</dbReference>
<name>A0A4Y2JYL4_ARAVE</name>
<gene>
    <name evidence="1" type="ORF">AVEN_201449_1</name>
</gene>
<organism evidence="1 2">
    <name type="scientific">Araneus ventricosus</name>
    <name type="common">Orbweaver spider</name>
    <name type="synonym">Epeira ventricosa</name>
    <dbReference type="NCBI Taxonomy" id="182803"/>
    <lineage>
        <taxon>Eukaryota</taxon>
        <taxon>Metazoa</taxon>
        <taxon>Ecdysozoa</taxon>
        <taxon>Arthropoda</taxon>
        <taxon>Chelicerata</taxon>
        <taxon>Arachnida</taxon>
        <taxon>Araneae</taxon>
        <taxon>Araneomorphae</taxon>
        <taxon>Entelegynae</taxon>
        <taxon>Araneoidea</taxon>
        <taxon>Araneidae</taxon>
        <taxon>Araneus</taxon>
    </lineage>
</organism>
<comment type="caution">
    <text evidence="1">The sequence shown here is derived from an EMBL/GenBank/DDBJ whole genome shotgun (WGS) entry which is preliminary data.</text>
</comment>
<sequence>MFIIQYPLPDIGNSFCLVVRIFGSERKSLQFYPRTAIVVTRKNTQRLLSVPLLDGSTKNFIYFYIHQTAAPQLLHQALPNSKFMTISQHKVCDALHSTKPARACAHTNRRLQSAHMHAAHLSLPRYSNNIKQAGGCSCSAPYCHHFTVMFIIQYPPPDIANSFV</sequence>
<protein>
    <submittedName>
        <fullName evidence="1">Uncharacterized protein</fullName>
    </submittedName>
</protein>
<dbReference type="Proteomes" id="UP000499080">
    <property type="component" value="Unassembled WGS sequence"/>
</dbReference>
<proteinExistence type="predicted"/>
<evidence type="ECO:0000313" key="1">
    <source>
        <dbReference type="EMBL" id="GBM94845.1"/>
    </source>
</evidence>
<reference evidence="1 2" key="1">
    <citation type="journal article" date="2019" name="Sci. Rep.">
        <title>Orb-weaving spider Araneus ventricosus genome elucidates the spidroin gene catalogue.</title>
        <authorList>
            <person name="Kono N."/>
            <person name="Nakamura H."/>
            <person name="Ohtoshi R."/>
            <person name="Moran D.A.P."/>
            <person name="Shinohara A."/>
            <person name="Yoshida Y."/>
            <person name="Fujiwara M."/>
            <person name="Mori M."/>
            <person name="Tomita M."/>
            <person name="Arakawa K."/>
        </authorList>
    </citation>
    <scope>NUCLEOTIDE SEQUENCE [LARGE SCALE GENOMIC DNA]</scope>
</reference>